<reference evidence="2" key="1">
    <citation type="submission" date="2017-09" db="EMBL/GenBank/DDBJ databases">
        <title>Depth-based differentiation of microbial function through sediment-hosted aquifers and enrichment of novel symbionts in the deep terrestrial subsurface.</title>
        <authorList>
            <person name="Probst A.J."/>
            <person name="Ladd B."/>
            <person name="Jarett J.K."/>
            <person name="Geller-Mcgrath D.E."/>
            <person name="Sieber C.M.K."/>
            <person name="Emerson J.B."/>
            <person name="Anantharaman K."/>
            <person name="Thomas B.C."/>
            <person name="Malmstrom R."/>
            <person name="Stieglmeier M."/>
            <person name="Klingl A."/>
            <person name="Woyke T."/>
            <person name="Ryan C.M."/>
            <person name="Banfield J.F."/>
        </authorList>
    </citation>
    <scope>NUCLEOTIDE SEQUENCE [LARGE SCALE GENOMIC DNA]</scope>
</reference>
<dbReference type="Proteomes" id="UP000229502">
    <property type="component" value="Unassembled WGS sequence"/>
</dbReference>
<sequence>MSNQTIKEEELEESYKDFVSSNNSVSHRKAIEKILGMTGLRREFKRSLKYGIDKVNDTYCNFGEAAGEKRVKEEEREPIRKVGALFRKFYKNKDYRNFVDTGYMMILRNLVDTLKLKELK</sequence>
<feature type="non-terminal residue" evidence="1">
    <location>
        <position position="120"/>
    </location>
</feature>
<name>A0A2M6YR36_9BACT</name>
<evidence type="ECO:0000313" key="2">
    <source>
        <dbReference type="Proteomes" id="UP000229502"/>
    </source>
</evidence>
<organism evidence="1 2">
    <name type="scientific">Candidatus Shapirobacteria bacterium CG07_land_8_20_14_0_80_39_18</name>
    <dbReference type="NCBI Taxonomy" id="1974882"/>
    <lineage>
        <taxon>Bacteria</taxon>
        <taxon>Candidatus Shapironibacteriota</taxon>
    </lineage>
</organism>
<gene>
    <name evidence="1" type="ORF">COT03_02080</name>
</gene>
<comment type="caution">
    <text evidence="1">The sequence shown here is derived from an EMBL/GenBank/DDBJ whole genome shotgun (WGS) entry which is preliminary data.</text>
</comment>
<dbReference type="EMBL" id="PEWZ01000100">
    <property type="protein sequence ID" value="PIU34632.1"/>
    <property type="molecule type" value="Genomic_DNA"/>
</dbReference>
<evidence type="ECO:0000313" key="1">
    <source>
        <dbReference type="EMBL" id="PIU34632.1"/>
    </source>
</evidence>
<proteinExistence type="predicted"/>
<protein>
    <submittedName>
        <fullName evidence="1">Uncharacterized protein</fullName>
    </submittedName>
</protein>
<dbReference type="AlphaFoldDB" id="A0A2M6YR36"/>
<accession>A0A2M6YR36</accession>